<dbReference type="EMBL" id="JH431449">
    <property type="status" value="NOT_ANNOTATED_CDS"/>
    <property type="molecule type" value="Genomic_DNA"/>
</dbReference>
<accession>T1ISY0</accession>
<reference evidence="1" key="2">
    <citation type="submission" date="2015-02" db="UniProtKB">
        <authorList>
            <consortium name="EnsemblMetazoa"/>
        </authorList>
    </citation>
    <scope>IDENTIFICATION</scope>
</reference>
<dbReference type="AlphaFoldDB" id="T1ISY0"/>
<organism evidence="1 2">
    <name type="scientific">Strigamia maritima</name>
    <name type="common">European centipede</name>
    <name type="synonym">Geophilus maritimus</name>
    <dbReference type="NCBI Taxonomy" id="126957"/>
    <lineage>
        <taxon>Eukaryota</taxon>
        <taxon>Metazoa</taxon>
        <taxon>Ecdysozoa</taxon>
        <taxon>Arthropoda</taxon>
        <taxon>Myriapoda</taxon>
        <taxon>Chilopoda</taxon>
        <taxon>Pleurostigmophora</taxon>
        <taxon>Geophilomorpha</taxon>
        <taxon>Linotaeniidae</taxon>
        <taxon>Strigamia</taxon>
    </lineage>
</organism>
<evidence type="ECO:0000313" key="2">
    <source>
        <dbReference type="Proteomes" id="UP000014500"/>
    </source>
</evidence>
<sequence length="128" mass="14108">MPFCGCAVSIACSPQDPRASRSGCIWTFLNCAAGECDALGRMWCVWLLLDVLVVENDGGLDNIDNVSNILFSISIASHFTILPVLTIYWSSSVVHCIIVVNEYSCLHKYTETQTTNVSLTFTVRINVK</sequence>
<dbReference type="EnsemblMetazoa" id="SMAR004217-RA">
    <property type="protein sequence ID" value="SMAR004217-PA"/>
    <property type="gene ID" value="SMAR004217"/>
</dbReference>
<reference evidence="2" key="1">
    <citation type="submission" date="2011-05" db="EMBL/GenBank/DDBJ databases">
        <authorList>
            <person name="Richards S.R."/>
            <person name="Qu J."/>
            <person name="Jiang H."/>
            <person name="Jhangiani S.N."/>
            <person name="Agravi P."/>
            <person name="Goodspeed R."/>
            <person name="Gross S."/>
            <person name="Mandapat C."/>
            <person name="Jackson L."/>
            <person name="Mathew T."/>
            <person name="Pu L."/>
            <person name="Thornton R."/>
            <person name="Saada N."/>
            <person name="Wilczek-Boney K.B."/>
            <person name="Lee S."/>
            <person name="Kovar C."/>
            <person name="Wu Y."/>
            <person name="Scherer S.E."/>
            <person name="Worley K.C."/>
            <person name="Muzny D.M."/>
            <person name="Gibbs R."/>
        </authorList>
    </citation>
    <scope>NUCLEOTIDE SEQUENCE</scope>
    <source>
        <strain evidence="2">Brora</strain>
    </source>
</reference>
<proteinExistence type="predicted"/>
<name>T1ISY0_STRMM</name>
<keyword evidence="2" id="KW-1185">Reference proteome</keyword>
<evidence type="ECO:0000313" key="1">
    <source>
        <dbReference type="EnsemblMetazoa" id="SMAR004217-PA"/>
    </source>
</evidence>
<dbReference type="HOGENOM" id="CLU_1962341_0_0_1"/>
<protein>
    <submittedName>
        <fullName evidence="1">Uncharacterized protein</fullName>
    </submittedName>
</protein>
<dbReference type="Proteomes" id="UP000014500">
    <property type="component" value="Unassembled WGS sequence"/>
</dbReference>